<keyword evidence="2" id="KW-1185">Reference proteome</keyword>
<proteinExistence type="predicted"/>
<gene>
    <name evidence="1" type="ORF">K488DRAFT_79063</name>
</gene>
<name>A0ACB8QI83_9AGAM</name>
<comment type="caution">
    <text evidence="1">The sequence shown here is derived from an EMBL/GenBank/DDBJ whole genome shotgun (WGS) entry which is preliminary data.</text>
</comment>
<evidence type="ECO:0000313" key="1">
    <source>
        <dbReference type="EMBL" id="KAI0031403.1"/>
    </source>
</evidence>
<accession>A0ACB8QI83</accession>
<reference evidence="1" key="2">
    <citation type="journal article" date="2022" name="New Phytol.">
        <title>Evolutionary transition to the ectomycorrhizal habit in the genomes of a hyperdiverse lineage of mushroom-forming fungi.</title>
        <authorList>
            <person name="Looney B."/>
            <person name="Miyauchi S."/>
            <person name="Morin E."/>
            <person name="Drula E."/>
            <person name="Courty P.E."/>
            <person name="Kohler A."/>
            <person name="Kuo A."/>
            <person name="LaButti K."/>
            <person name="Pangilinan J."/>
            <person name="Lipzen A."/>
            <person name="Riley R."/>
            <person name="Andreopoulos W."/>
            <person name="He G."/>
            <person name="Johnson J."/>
            <person name="Nolan M."/>
            <person name="Tritt A."/>
            <person name="Barry K.W."/>
            <person name="Grigoriev I.V."/>
            <person name="Nagy L.G."/>
            <person name="Hibbett D."/>
            <person name="Henrissat B."/>
            <person name="Matheny P.B."/>
            <person name="Labbe J."/>
            <person name="Martin F.M."/>
        </authorList>
    </citation>
    <scope>NUCLEOTIDE SEQUENCE</scope>
    <source>
        <strain evidence="1">EC-137</strain>
    </source>
</reference>
<evidence type="ECO:0000313" key="2">
    <source>
        <dbReference type="Proteomes" id="UP000814128"/>
    </source>
</evidence>
<reference evidence="1" key="1">
    <citation type="submission" date="2021-02" db="EMBL/GenBank/DDBJ databases">
        <authorList>
            <consortium name="DOE Joint Genome Institute"/>
            <person name="Ahrendt S."/>
            <person name="Looney B.P."/>
            <person name="Miyauchi S."/>
            <person name="Morin E."/>
            <person name="Drula E."/>
            <person name="Courty P.E."/>
            <person name="Chicoki N."/>
            <person name="Fauchery L."/>
            <person name="Kohler A."/>
            <person name="Kuo A."/>
            <person name="Labutti K."/>
            <person name="Pangilinan J."/>
            <person name="Lipzen A."/>
            <person name="Riley R."/>
            <person name="Andreopoulos W."/>
            <person name="He G."/>
            <person name="Johnson J."/>
            <person name="Barry K.W."/>
            <person name="Grigoriev I.V."/>
            <person name="Nagy L."/>
            <person name="Hibbett D."/>
            <person name="Henrissat B."/>
            <person name="Matheny P.B."/>
            <person name="Labbe J."/>
            <person name="Martin F."/>
        </authorList>
    </citation>
    <scope>NUCLEOTIDE SEQUENCE</scope>
    <source>
        <strain evidence="1">EC-137</strain>
    </source>
</reference>
<sequence length="892" mass="98102">MNRRPSTVSMASSSSLPNTTRLSKSSSLTSPVPVSRTPSASWVQRSASISSTLANQAASAPHLLDPDELFAKHSVAEVRNVQLRLRADADAKQEELRIMVGERYRDLLQASSSIIAIARSSHRVQEALEEMHDAISGSNFEQQLPRRSGTGMKEGAYSHLKTLQSLAAHMKLLLDTPEHLWRLIERKKYLHAGWLFMLARVIHHALVQPAIEGDEEDWKTHNIDVQEQFPIVQRQWETVGQFKSQIAYKATLSLREPRISVEDICSVLLTLHLLDSEPLTKTVNIFFLQRSRSLQHSLTRAAPISSQAPQHVNGSALKARKAILRDVRDSLDLVLNVIALTVGAARRIFNDSPSSPSLMTRVLTFIEIPQSSDFALPAELQMSTQKLLSNLPSASHFTLLPLSIRSYKPYVDLDSPATVVVPAYLTERLSQWFQQATTDLKRAAGGWFADVDTLTDLWELRRWTHLWAKTDTQLVQSEIETILDTVDAVVRIQAAELWKARLGDMETAVGALVDRAEESLLEVSHVNFLFQAPPHVPTFKLGGVSMAASFQKYGDALRSQIAGRTPLLDKVLSTVESRSAALRQDLGSMISDGEGGCGLLDMYRPDADEFLAAVLEAMSSSSEKFGDDAESTMRALAFLSRLAHELSSSSFLADVRHGTGAGMGFENKAQELHGRTLERWRQLTCAGVTGKYIETWSTASDISRPSKEISSVTSSPSSALMQALFSLATACQSVDTPMHLAHAGGAVLTSFRLFVRSLLDSLQQRDIASAHRHPLLWDLRLLRRITLLWDSGWELAALDERIAELESKAGVDSASSLLDPDTVVSDHLARTHVLLAALLPSTYTPASAGKPGKKDSLPNGFLLPDSNPQPTMELVKPGPRFGLLLVESTAVG</sequence>
<protein>
    <submittedName>
        <fullName evidence="1">Uncharacterized protein</fullName>
    </submittedName>
</protein>
<organism evidence="1 2">
    <name type="scientific">Vararia minispora EC-137</name>
    <dbReference type="NCBI Taxonomy" id="1314806"/>
    <lineage>
        <taxon>Eukaryota</taxon>
        <taxon>Fungi</taxon>
        <taxon>Dikarya</taxon>
        <taxon>Basidiomycota</taxon>
        <taxon>Agaricomycotina</taxon>
        <taxon>Agaricomycetes</taxon>
        <taxon>Russulales</taxon>
        <taxon>Lachnocladiaceae</taxon>
        <taxon>Vararia</taxon>
    </lineage>
</organism>
<dbReference type="EMBL" id="MU273581">
    <property type="protein sequence ID" value="KAI0031403.1"/>
    <property type="molecule type" value="Genomic_DNA"/>
</dbReference>
<dbReference type="Proteomes" id="UP000814128">
    <property type="component" value="Unassembled WGS sequence"/>
</dbReference>